<evidence type="ECO:0000256" key="5">
    <source>
        <dbReference type="ARBA" id="ARBA00022833"/>
    </source>
</evidence>
<reference evidence="9 10" key="1">
    <citation type="journal article" date="2017" name="Water Res.">
        <title>Comammox in drinking water systems.</title>
        <authorList>
            <person name="Wang Y."/>
            <person name="Ma L."/>
            <person name="Mao Y."/>
            <person name="Jiang X."/>
            <person name="Xia Y."/>
            <person name="Yu K."/>
            <person name="Li B."/>
            <person name="Zhang T."/>
        </authorList>
    </citation>
    <scope>NUCLEOTIDE SEQUENCE [LARGE SCALE GENOMIC DNA]</scope>
    <source>
        <strain evidence="9">SG_bin8</strain>
    </source>
</reference>
<keyword evidence="2" id="KW-0645">Protease</keyword>
<keyword evidence="6" id="KW-0482">Metalloprotease</keyword>
<gene>
    <name evidence="9" type="ORF">A4S15_12735</name>
</gene>
<evidence type="ECO:0000313" key="9">
    <source>
        <dbReference type="EMBL" id="OQW51079.1"/>
    </source>
</evidence>
<dbReference type="AlphaFoldDB" id="A0A1W9HUF5"/>
<feature type="coiled-coil region" evidence="7">
    <location>
        <begin position="41"/>
        <end position="89"/>
    </location>
</feature>
<feature type="domain" description="M23ase beta-sheet core" evidence="8">
    <location>
        <begin position="347"/>
        <end position="449"/>
    </location>
</feature>
<dbReference type="Pfam" id="PF01551">
    <property type="entry name" value="Peptidase_M23"/>
    <property type="match status" value="1"/>
</dbReference>
<dbReference type="PANTHER" id="PTHR21666:SF288">
    <property type="entry name" value="CELL DIVISION PROTEIN YTFB"/>
    <property type="match status" value="1"/>
</dbReference>
<keyword evidence="7" id="KW-0175">Coiled coil</keyword>
<keyword evidence="4" id="KW-0378">Hydrolase</keyword>
<organism evidence="9 10">
    <name type="scientific">Candidatus Raskinella chloraquaticus</name>
    <dbReference type="NCBI Taxonomy" id="1951219"/>
    <lineage>
        <taxon>Bacteria</taxon>
        <taxon>Pseudomonadati</taxon>
        <taxon>Pseudomonadota</taxon>
        <taxon>Alphaproteobacteria</taxon>
        <taxon>Hyphomicrobiales</taxon>
        <taxon>Phreatobacteraceae</taxon>
        <taxon>Candidatus Raskinella</taxon>
    </lineage>
</organism>
<proteinExistence type="predicted"/>
<evidence type="ECO:0000259" key="8">
    <source>
        <dbReference type="Pfam" id="PF01551"/>
    </source>
</evidence>
<protein>
    <recommendedName>
        <fullName evidence="8">M23ase beta-sheet core domain-containing protein</fullName>
    </recommendedName>
</protein>
<dbReference type="SUPFAM" id="SSF51261">
    <property type="entry name" value="Duplicated hybrid motif"/>
    <property type="match status" value="1"/>
</dbReference>
<dbReference type="Proteomes" id="UP000192872">
    <property type="component" value="Unassembled WGS sequence"/>
</dbReference>
<dbReference type="Gene3D" id="2.70.70.10">
    <property type="entry name" value="Glucose Permease (Domain IIA)"/>
    <property type="match status" value="1"/>
</dbReference>
<dbReference type="GO" id="GO:0046872">
    <property type="term" value="F:metal ion binding"/>
    <property type="evidence" value="ECO:0007669"/>
    <property type="project" value="UniProtKB-KW"/>
</dbReference>
<dbReference type="PANTHER" id="PTHR21666">
    <property type="entry name" value="PEPTIDASE-RELATED"/>
    <property type="match status" value="1"/>
</dbReference>
<dbReference type="InterPro" id="IPR011055">
    <property type="entry name" value="Dup_hybrid_motif"/>
</dbReference>
<evidence type="ECO:0000256" key="2">
    <source>
        <dbReference type="ARBA" id="ARBA00022670"/>
    </source>
</evidence>
<accession>A0A1W9HUF5</accession>
<evidence type="ECO:0000256" key="1">
    <source>
        <dbReference type="ARBA" id="ARBA00001947"/>
    </source>
</evidence>
<evidence type="ECO:0000256" key="3">
    <source>
        <dbReference type="ARBA" id="ARBA00022723"/>
    </source>
</evidence>
<comment type="cofactor">
    <cofactor evidence="1">
        <name>Zn(2+)</name>
        <dbReference type="ChEBI" id="CHEBI:29105"/>
    </cofactor>
</comment>
<dbReference type="GO" id="GO:0004222">
    <property type="term" value="F:metalloendopeptidase activity"/>
    <property type="evidence" value="ECO:0007669"/>
    <property type="project" value="TreeGrafter"/>
</dbReference>
<dbReference type="CDD" id="cd12797">
    <property type="entry name" value="M23_peptidase"/>
    <property type="match status" value="1"/>
</dbReference>
<evidence type="ECO:0000313" key="10">
    <source>
        <dbReference type="Proteomes" id="UP000192872"/>
    </source>
</evidence>
<dbReference type="GO" id="GO:0006508">
    <property type="term" value="P:proteolysis"/>
    <property type="evidence" value="ECO:0007669"/>
    <property type="project" value="UniProtKB-KW"/>
</dbReference>
<comment type="caution">
    <text evidence="9">The sequence shown here is derived from an EMBL/GenBank/DDBJ whole genome shotgun (WGS) entry which is preliminary data.</text>
</comment>
<keyword evidence="5" id="KW-0862">Zinc</keyword>
<dbReference type="InterPro" id="IPR016047">
    <property type="entry name" value="M23ase_b-sheet_dom"/>
</dbReference>
<name>A0A1W9HUF5_9HYPH</name>
<dbReference type="RefSeq" id="WP_376801864.1">
    <property type="nucleotide sequence ID" value="NZ_DBNB01000003.1"/>
</dbReference>
<dbReference type="EMBL" id="LWDL01000022">
    <property type="protein sequence ID" value="OQW51079.1"/>
    <property type="molecule type" value="Genomic_DNA"/>
</dbReference>
<sequence length="462" mass="49835">MEFTLPKRTRYWPVAARLAAGVGLCLWLWQAPSGVMAQPSAERLESERQQRAGELEEINARLSLDGATLRRFEDEIDALRRDRQELARQAVLAASAVQQAESDISAGEARLGDLARQEIAAREVLAGKRDIIAELLAALQKMSRNPPPAILVAPESALQTVRSAIVLGAVLPELRGELEVVLKDLEQVRSIRTAIATEISIRQRQLFTLGETRTRLDLLTEEKKRQLASSEQNVRLSRQRIEELAKDAQNTRDLLSRLDSALDIAQKADAAAKAAAASAAASAPADNVDVNRDGTPRAGDRRVAALPSAKLPQAGPAFEQIKGQVTLPASGQILRRYGDDDGIGGTSRGVFLRTRAGATVTSPAEGWIVYAGSFRSYGQIVIVNVGGGHHILLAGMEKITVEPGQFVLAGESLAQMGQTILATAAALDLDSSRPVLYIEFRKDGVTVDPGPWWATNSEKARG</sequence>
<dbReference type="InterPro" id="IPR050570">
    <property type="entry name" value="Cell_wall_metabolism_enzyme"/>
</dbReference>
<dbReference type="STRING" id="1827387.A4S15_12735"/>
<keyword evidence="3" id="KW-0479">Metal-binding</keyword>
<evidence type="ECO:0000256" key="4">
    <source>
        <dbReference type="ARBA" id="ARBA00022801"/>
    </source>
</evidence>
<evidence type="ECO:0000256" key="6">
    <source>
        <dbReference type="ARBA" id="ARBA00023049"/>
    </source>
</evidence>
<evidence type="ECO:0000256" key="7">
    <source>
        <dbReference type="SAM" id="Coils"/>
    </source>
</evidence>
<feature type="coiled-coil region" evidence="7">
    <location>
        <begin position="227"/>
        <end position="261"/>
    </location>
</feature>